<reference evidence="1" key="1">
    <citation type="submission" date="2018-06" db="EMBL/GenBank/DDBJ databases">
        <authorList>
            <person name="Zhirakovskaya E."/>
        </authorList>
    </citation>
    <scope>NUCLEOTIDE SEQUENCE</scope>
</reference>
<feature type="non-terminal residue" evidence="1">
    <location>
        <position position="1"/>
    </location>
</feature>
<sequence length="40" mass="4437">PSSIPYFGTNFHDVAPVFNANTNWEIIPTSVLYTTKPVTP</sequence>
<organism evidence="1">
    <name type="scientific">hydrothermal vent metagenome</name>
    <dbReference type="NCBI Taxonomy" id="652676"/>
    <lineage>
        <taxon>unclassified sequences</taxon>
        <taxon>metagenomes</taxon>
        <taxon>ecological metagenomes</taxon>
    </lineage>
</organism>
<accession>A0A3B0XZV1</accession>
<proteinExistence type="predicted"/>
<gene>
    <name evidence="1" type="ORF">MNBD_GAMMA09-1873</name>
</gene>
<protein>
    <submittedName>
        <fullName evidence="1">Uncharacterized protein</fullName>
    </submittedName>
</protein>
<evidence type="ECO:0000313" key="1">
    <source>
        <dbReference type="EMBL" id="VAW69703.1"/>
    </source>
</evidence>
<dbReference type="AlphaFoldDB" id="A0A3B0XZV1"/>
<dbReference type="EMBL" id="UOFI01000171">
    <property type="protein sequence ID" value="VAW69703.1"/>
    <property type="molecule type" value="Genomic_DNA"/>
</dbReference>
<name>A0A3B0XZV1_9ZZZZ</name>